<gene>
    <name evidence="2" type="ORF">SAMN06265350_104176</name>
</gene>
<dbReference type="AlphaFoldDB" id="A0A521CL29"/>
<name>A0A521CL29_9SPHI</name>
<dbReference type="OrthoDB" id="158267at2"/>
<dbReference type="RefSeq" id="WP_142603150.1">
    <property type="nucleotide sequence ID" value="NZ_FXSZ01000004.1"/>
</dbReference>
<dbReference type="GO" id="GO:0016788">
    <property type="term" value="F:hydrolase activity, acting on ester bonds"/>
    <property type="evidence" value="ECO:0007669"/>
    <property type="project" value="UniProtKB-ARBA"/>
</dbReference>
<dbReference type="Proteomes" id="UP000315971">
    <property type="component" value="Unassembled WGS sequence"/>
</dbReference>
<protein>
    <submittedName>
        <fullName evidence="2">Lysophospholipase L1</fullName>
    </submittedName>
</protein>
<evidence type="ECO:0000313" key="3">
    <source>
        <dbReference type="Proteomes" id="UP000315971"/>
    </source>
</evidence>
<dbReference type="Pfam" id="PF13472">
    <property type="entry name" value="Lipase_GDSL_2"/>
    <property type="match status" value="1"/>
</dbReference>
<organism evidence="2 3">
    <name type="scientific">Solitalea koreensis</name>
    <dbReference type="NCBI Taxonomy" id="543615"/>
    <lineage>
        <taxon>Bacteria</taxon>
        <taxon>Pseudomonadati</taxon>
        <taxon>Bacteroidota</taxon>
        <taxon>Sphingobacteriia</taxon>
        <taxon>Sphingobacteriales</taxon>
        <taxon>Sphingobacteriaceae</taxon>
        <taxon>Solitalea</taxon>
    </lineage>
</organism>
<evidence type="ECO:0000259" key="1">
    <source>
        <dbReference type="Pfam" id="PF13472"/>
    </source>
</evidence>
<proteinExistence type="predicted"/>
<dbReference type="InterPro" id="IPR036514">
    <property type="entry name" value="SGNH_hydro_sf"/>
</dbReference>
<sequence length="208" mass="23703">MTQHTFTYLALGDSYTIGEAVEEKDRYPVQLVDLLNQQGIHLNLKSIIATTGWTTDELIADIKQAKPEQTFDIVTLLIGVNNQYRRRSIDAYRHDFRRLLRIANKLSGGNKKQVFVLSIPDWSVAPFANDGRDKQVITDAINKFNAVNKEETLNFGVHYINITPTSYLATADDSYIAPDNLHFSGKMYKKWAELLEPVVKSELEKLLK</sequence>
<dbReference type="InterPro" id="IPR013830">
    <property type="entry name" value="SGNH_hydro"/>
</dbReference>
<keyword evidence="3" id="KW-1185">Reference proteome</keyword>
<dbReference type="EMBL" id="FXSZ01000004">
    <property type="protein sequence ID" value="SMO60163.1"/>
    <property type="molecule type" value="Genomic_DNA"/>
</dbReference>
<dbReference type="CDD" id="cd01832">
    <property type="entry name" value="SGNH_hydrolase_like_1"/>
    <property type="match status" value="1"/>
</dbReference>
<accession>A0A521CL29</accession>
<evidence type="ECO:0000313" key="2">
    <source>
        <dbReference type="EMBL" id="SMO60163.1"/>
    </source>
</evidence>
<reference evidence="2 3" key="1">
    <citation type="submission" date="2017-05" db="EMBL/GenBank/DDBJ databases">
        <authorList>
            <person name="Varghese N."/>
            <person name="Submissions S."/>
        </authorList>
    </citation>
    <scope>NUCLEOTIDE SEQUENCE [LARGE SCALE GENOMIC DNA]</scope>
    <source>
        <strain evidence="2 3">DSM 21342</strain>
    </source>
</reference>
<feature type="domain" description="SGNH hydrolase-type esterase" evidence="1">
    <location>
        <begin position="10"/>
        <end position="189"/>
    </location>
</feature>
<dbReference type="Gene3D" id="3.40.50.1110">
    <property type="entry name" value="SGNH hydrolase"/>
    <property type="match status" value="1"/>
</dbReference>
<dbReference type="SUPFAM" id="SSF52266">
    <property type="entry name" value="SGNH hydrolase"/>
    <property type="match status" value="1"/>
</dbReference>